<evidence type="ECO:0000256" key="1">
    <source>
        <dbReference type="ARBA" id="ARBA00001974"/>
    </source>
</evidence>
<dbReference type="AlphaFoldDB" id="A0A8H6Y192"/>
<dbReference type="InterPro" id="IPR006093">
    <property type="entry name" value="Oxy_OxRdtase_FAD_BS"/>
</dbReference>
<dbReference type="GO" id="GO:0016491">
    <property type="term" value="F:oxidoreductase activity"/>
    <property type="evidence" value="ECO:0007669"/>
    <property type="project" value="UniProtKB-KW"/>
</dbReference>
<proteinExistence type="inferred from homology"/>
<keyword evidence="5" id="KW-0560">Oxidoreductase</keyword>
<organism evidence="8 9">
    <name type="scientific">Mycena venus</name>
    <dbReference type="NCBI Taxonomy" id="2733690"/>
    <lineage>
        <taxon>Eukaryota</taxon>
        <taxon>Fungi</taxon>
        <taxon>Dikarya</taxon>
        <taxon>Basidiomycota</taxon>
        <taxon>Agaricomycotina</taxon>
        <taxon>Agaricomycetes</taxon>
        <taxon>Agaricomycetidae</taxon>
        <taxon>Agaricales</taxon>
        <taxon>Marasmiineae</taxon>
        <taxon>Mycenaceae</taxon>
        <taxon>Mycena</taxon>
    </lineage>
</organism>
<name>A0A8H6Y192_9AGAR</name>
<dbReference type="GO" id="GO:0071949">
    <property type="term" value="F:FAD binding"/>
    <property type="evidence" value="ECO:0007669"/>
    <property type="project" value="InterPro"/>
</dbReference>
<dbReference type="InterPro" id="IPR036318">
    <property type="entry name" value="FAD-bd_PCMH-like_sf"/>
</dbReference>
<gene>
    <name evidence="8" type="ORF">MVEN_01291700</name>
</gene>
<comment type="caution">
    <text evidence="8">The sequence shown here is derived from an EMBL/GenBank/DDBJ whole genome shotgun (WGS) entry which is preliminary data.</text>
</comment>
<dbReference type="InterPro" id="IPR016166">
    <property type="entry name" value="FAD-bd_PCMH"/>
</dbReference>
<keyword evidence="4" id="KW-0274">FAD</keyword>
<evidence type="ECO:0000259" key="7">
    <source>
        <dbReference type="PROSITE" id="PS51387"/>
    </source>
</evidence>
<dbReference type="InterPro" id="IPR012951">
    <property type="entry name" value="BBE"/>
</dbReference>
<keyword evidence="3" id="KW-0285">Flavoprotein</keyword>
<evidence type="ECO:0000256" key="3">
    <source>
        <dbReference type="ARBA" id="ARBA00022630"/>
    </source>
</evidence>
<protein>
    <submittedName>
        <fullName evidence="8">FAD-binding domain-containing protein</fullName>
    </submittedName>
</protein>
<evidence type="ECO:0000313" key="8">
    <source>
        <dbReference type="EMBL" id="KAF7349910.1"/>
    </source>
</evidence>
<feature type="chain" id="PRO_5034098146" evidence="6">
    <location>
        <begin position="23"/>
        <end position="591"/>
    </location>
</feature>
<dbReference type="PANTHER" id="PTHR42973">
    <property type="entry name" value="BINDING OXIDOREDUCTASE, PUTATIVE (AFU_ORTHOLOGUE AFUA_1G17690)-RELATED"/>
    <property type="match status" value="1"/>
</dbReference>
<dbReference type="Pfam" id="PF01565">
    <property type="entry name" value="FAD_binding_4"/>
    <property type="match status" value="1"/>
</dbReference>
<dbReference type="PANTHER" id="PTHR42973:SF39">
    <property type="entry name" value="FAD-BINDING PCMH-TYPE DOMAIN-CONTAINING PROTEIN"/>
    <property type="match status" value="1"/>
</dbReference>
<dbReference type="OrthoDB" id="9983560at2759"/>
<keyword evidence="6" id="KW-0732">Signal</keyword>
<dbReference type="Pfam" id="PF08031">
    <property type="entry name" value="BBE"/>
    <property type="match status" value="1"/>
</dbReference>
<dbReference type="Gene3D" id="3.30.465.10">
    <property type="match status" value="2"/>
</dbReference>
<evidence type="ECO:0000313" key="9">
    <source>
        <dbReference type="Proteomes" id="UP000620124"/>
    </source>
</evidence>
<feature type="signal peptide" evidence="6">
    <location>
        <begin position="1"/>
        <end position="22"/>
    </location>
</feature>
<dbReference type="PROSITE" id="PS51387">
    <property type="entry name" value="FAD_PCMH"/>
    <property type="match status" value="1"/>
</dbReference>
<evidence type="ECO:0000256" key="2">
    <source>
        <dbReference type="ARBA" id="ARBA00005466"/>
    </source>
</evidence>
<comment type="similarity">
    <text evidence="2">Belongs to the oxygen-dependent FAD-linked oxidoreductase family.</text>
</comment>
<evidence type="ECO:0000256" key="4">
    <source>
        <dbReference type="ARBA" id="ARBA00022827"/>
    </source>
</evidence>
<dbReference type="SUPFAM" id="SSF56176">
    <property type="entry name" value="FAD-binding/transporter-associated domain-like"/>
    <property type="match status" value="1"/>
</dbReference>
<dbReference type="InterPro" id="IPR050416">
    <property type="entry name" value="FAD-linked_Oxidoreductase"/>
</dbReference>
<keyword evidence="9" id="KW-1185">Reference proteome</keyword>
<dbReference type="InterPro" id="IPR006094">
    <property type="entry name" value="Oxid_FAD_bind_N"/>
</dbReference>
<evidence type="ECO:0000256" key="6">
    <source>
        <dbReference type="SAM" id="SignalP"/>
    </source>
</evidence>
<comment type="cofactor">
    <cofactor evidence="1">
        <name>FAD</name>
        <dbReference type="ChEBI" id="CHEBI:57692"/>
    </cofactor>
</comment>
<reference evidence="8" key="1">
    <citation type="submission" date="2020-05" db="EMBL/GenBank/DDBJ databases">
        <title>Mycena genomes resolve the evolution of fungal bioluminescence.</title>
        <authorList>
            <person name="Tsai I.J."/>
        </authorList>
    </citation>
    <scope>NUCLEOTIDE SEQUENCE</scope>
    <source>
        <strain evidence="8">CCC161011</strain>
    </source>
</reference>
<dbReference type="EMBL" id="JACAZI010000010">
    <property type="protein sequence ID" value="KAF7349910.1"/>
    <property type="molecule type" value="Genomic_DNA"/>
</dbReference>
<dbReference type="PROSITE" id="PS00862">
    <property type="entry name" value="OX2_COVAL_FAD"/>
    <property type="match status" value="1"/>
</dbReference>
<dbReference type="Proteomes" id="UP000620124">
    <property type="component" value="Unassembled WGS sequence"/>
</dbReference>
<accession>A0A8H6Y192</accession>
<evidence type="ECO:0000256" key="5">
    <source>
        <dbReference type="ARBA" id="ARBA00023002"/>
    </source>
</evidence>
<dbReference type="InterPro" id="IPR016169">
    <property type="entry name" value="FAD-bd_PCMH_sub2"/>
</dbReference>
<feature type="domain" description="FAD-binding PCMH-type" evidence="7">
    <location>
        <begin position="118"/>
        <end position="298"/>
    </location>
</feature>
<sequence length="591" mass="62842">MRLSSTPVLFLVCALSTHFSLAHKENHQTCRNVPGSAGYPKAAAWSKLNATIGGRLVNVIPTAKYCARLPGGTCTDAQWTSALFRSTIPGSMNNNNLEQGYDFTPPSLCLRNATTCGQGNVPTFSVEAQSAADIQAAVKFASSNNLRLVVKSSGHDVLGRSTAPYSLLIRTAGLQNISMTNGFFVGTRNMGSAVTIGSGVHAQTLYQKTKANGKIVVAPTAATVCPAGGYVQGAGHSALSPLFGLAADNVLEFHIVVASGELLQVNSISHPDLFYALRGGGAGSWGVILSATFRTFPTFDEAFSVIEIAATSNAAMGALAAVHAHHIFDLEPVRAGQYFYVFAATPNATALTLQLLTHIPNTTAAQAAVLLAPFRNAALALPGVSLVAEEYVVRNVNDALFTADDTVGSDKVIGSRLIPASVLRERPETVGKVYKQLLDAGGSPGRVFCRCGRYSLPVYMLLHALNVNDPTGQVAANADILSAVHPAWRTAKTHLLTGSFWTDQTPLSKIDVLRRTFQTIQLPIMEQLSGNNGAAYSNEADVTEPHFQTTFFGPNYANLTRIKAKYDPDDLFIVPAGVGSERWDEWGLCTV</sequence>